<reference evidence="15 16" key="1">
    <citation type="journal article" date="2020" name="Int. J. Syst. Evol. Microbiol.">
        <title>Novel acetic acid bacteria from cider fermentations: Acetobacter conturbans sp. nov. and Acetobacter fallax sp. nov.</title>
        <authorList>
            <person name="Sombolestani A.S."/>
            <person name="Cleenwerck I."/>
            <person name="Cnockaert M."/>
            <person name="Borremans W."/>
            <person name="Wieme A.D."/>
            <person name="De Vuyst L."/>
            <person name="Vandamme P."/>
        </authorList>
    </citation>
    <scope>NUCLEOTIDE SEQUENCE [LARGE SCALE GENOMIC DNA]</scope>
    <source>
        <strain evidence="15 16">LMG 1637</strain>
    </source>
</reference>
<dbReference type="InterPro" id="IPR050053">
    <property type="entry name" value="ATPase_alpha/beta_chains"/>
</dbReference>
<feature type="region of interest" description="Disordered" evidence="13">
    <location>
        <begin position="472"/>
        <end position="495"/>
    </location>
</feature>
<evidence type="ECO:0000256" key="5">
    <source>
        <dbReference type="ARBA" id="ARBA00022781"/>
    </source>
</evidence>
<comment type="function">
    <text evidence="12">Produces ATP from ADP in the presence of a proton gradient across the membrane. The catalytic sites are hosted primarily by the beta subunits.</text>
</comment>
<comment type="caution">
    <text evidence="15">The sequence shown here is derived from an EMBL/GenBank/DDBJ whole genome shotgun (WGS) entry which is preliminary data.</text>
</comment>
<evidence type="ECO:0000256" key="4">
    <source>
        <dbReference type="ARBA" id="ARBA00022741"/>
    </source>
</evidence>
<dbReference type="InterPro" id="IPR024034">
    <property type="entry name" value="ATPase_F1/V1_b/a_C"/>
</dbReference>
<dbReference type="Gene3D" id="2.40.10.170">
    <property type="match status" value="1"/>
</dbReference>
<evidence type="ECO:0000256" key="7">
    <source>
        <dbReference type="ARBA" id="ARBA00022967"/>
    </source>
</evidence>
<dbReference type="EMBL" id="WOSW01000002">
    <property type="protein sequence ID" value="NHO31450.1"/>
    <property type="molecule type" value="Genomic_DNA"/>
</dbReference>
<keyword evidence="4 12" id="KW-0547">Nucleotide-binding</keyword>
<dbReference type="HAMAP" id="MF_01347">
    <property type="entry name" value="ATP_synth_beta_bact"/>
    <property type="match status" value="1"/>
</dbReference>
<dbReference type="PANTHER" id="PTHR15184">
    <property type="entry name" value="ATP SYNTHASE"/>
    <property type="match status" value="1"/>
</dbReference>
<keyword evidence="5 12" id="KW-0375">Hydrogen ion transport</keyword>
<dbReference type="InterPro" id="IPR004100">
    <property type="entry name" value="ATPase_F1/V1/A1_a/bsu_N"/>
</dbReference>
<keyword evidence="12" id="KW-1003">Cell membrane</keyword>
<keyword evidence="7 12" id="KW-1278">Translocase</keyword>
<organism evidence="15 16">
    <name type="scientific">Acetobacter fallax</name>
    <dbReference type="NCBI Taxonomy" id="1737473"/>
    <lineage>
        <taxon>Bacteria</taxon>
        <taxon>Pseudomonadati</taxon>
        <taxon>Pseudomonadota</taxon>
        <taxon>Alphaproteobacteria</taxon>
        <taxon>Acetobacterales</taxon>
        <taxon>Acetobacteraceae</taxon>
        <taxon>Acetobacter</taxon>
    </lineage>
</organism>
<dbReference type="CDD" id="cd01133">
    <property type="entry name" value="F1-ATPase_beta_CD"/>
    <property type="match status" value="1"/>
</dbReference>
<evidence type="ECO:0000256" key="3">
    <source>
        <dbReference type="ARBA" id="ARBA00022448"/>
    </source>
</evidence>
<evidence type="ECO:0000256" key="1">
    <source>
        <dbReference type="ARBA" id="ARBA00004370"/>
    </source>
</evidence>
<dbReference type="PROSITE" id="PS00152">
    <property type="entry name" value="ATPASE_ALPHA_BETA"/>
    <property type="match status" value="1"/>
</dbReference>
<keyword evidence="10 12" id="KW-0139">CF(1)</keyword>
<dbReference type="Pfam" id="PF00006">
    <property type="entry name" value="ATP-synt_ab"/>
    <property type="match status" value="1"/>
</dbReference>
<comment type="subcellular location">
    <subcellularLocation>
        <location evidence="12">Cell membrane</location>
        <topology evidence="12">Peripheral membrane protein</topology>
    </subcellularLocation>
    <subcellularLocation>
        <location evidence="1">Membrane</location>
    </subcellularLocation>
</comment>
<evidence type="ECO:0000256" key="11">
    <source>
        <dbReference type="ARBA" id="ARBA00023310"/>
    </source>
</evidence>
<feature type="binding site" evidence="12">
    <location>
        <begin position="166"/>
        <end position="173"/>
    </location>
    <ligand>
        <name>ATP</name>
        <dbReference type="ChEBI" id="CHEBI:30616"/>
    </ligand>
</feature>
<dbReference type="InterPro" id="IPR036121">
    <property type="entry name" value="ATPase_F1/V1/A1_a/bsu_N_sf"/>
</dbReference>
<dbReference type="Pfam" id="PF22919">
    <property type="entry name" value="ATP-synt_VA_C"/>
    <property type="match status" value="1"/>
</dbReference>
<comment type="similarity">
    <text evidence="2 12">Belongs to the ATPase alpha/beta chains family.</text>
</comment>
<protein>
    <recommendedName>
        <fullName evidence="12">ATP synthase subunit beta</fullName>
        <ecNumber evidence="12">7.1.2.2</ecNumber>
    </recommendedName>
    <alternativeName>
        <fullName evidence="12">ATP synthase F1 sector subunit beta</fullName>
    </alternativeName>
    <alternativeName>
        <fullName evidence="12">F-ATPase subunit beta</fullName>
    </alternativeName>
</protein>
<dbReference type="Gene3D" id="3.40.50.300">
    <property type="entry name" value="P-loop containing nucleotide triphosphate hydrolases"/>
    <property type="match status" value="1"/>
</dbReference>
<keyword evidence="16" id="KW-1185">Reference proteome</keyword>
<dbReference type="InterPro" id="IPR000194">
    <property type="entry name" value="ATPase_F1/V1/A1_a/bsu_nucl-bd"/>
</dbReference>
<keyword evidence="11 12" id="KW-0066">ATP synthesis</keyword>
<evidence type="ECO:0000256" key="2">
    <source>
        <dbReference type="ARBA" id="ARBA00008936"/>
    </source>
</evidence>
<dbReference type="EC" id="7.1.2.2" evidence="12"/>
<evidence type="ECO:0000256" key="6">
    <source>
        <dbReference type="ARBA" id="ARBA00022840"/>
    </source>
</evidence>
<evidence type="ECO:0000313" key="15">
    <source>
        <dbReference type="EMBL" id="NHO31450.1"/>
    </source>
</evidence>
<feature type="region of interest" description="Disordered" evidence="13">
    <location>
        <begin position="110"/>
        <end position="130"/>
    </location>
</feature>
<keyword evidence="9 12" id="KW-0472">Membrane</keyword>
<dbReference type="RefSeq" id="WP_173576049.1">
    <property type="nucleotide sequence ID" value="NZ_WOSW01000002.1"/>
</dbReference>
<evidence type="ECO:0000256" key="9">
    <source>
        <dbReference type="ARBA" id="ARBA00023136"/>
    </source>
</evidence>
<proteinExistence type="inferred from homology"/>
<dbReference type="Gene3D" id="1.10.1140.10">
    <property type="entry name" value="Bovine Mitochondrial F1-atpase, Atp Synthase Beta Chain, Chain D, domain 3"/>
    <property type="match status" value="1"/>
</dbReference>
<evidence type="ECO:0000259" key="14">
    <source>
        <dbReference type="SMART" id="SM00382"/>
    </source>
</evidence>
<dbReference type="InterPro" id="IPR027417">
    <property type="entry name" value="P-loop_NTPase"/>
</dbReference>
<dbReference type="CDD" id="cd18115">
    <property type="entry name" value="ATP-synt_F1_beta_N"/>
    <property type="match status" value="1"/>
</dbReference>
<comment type="catalytic activity">
    <reaction evidence="12">
        <text>ATP + H2O + 4 H(+)(in) = ADP + phosphate + 5 H(+)(out)</text>
        <dbReference type="Rhea" id="RHEA:57720"/>
        <dbReference type="ChEBI" id="CHEBI:15377"/>
        <dbReference type="ChEBI" id="CHEBI:15378"/>
        <dbReference type="ChEBI" id="CHEBI:30616"/>
        <dbReference type="ChEBI" id="CHEBI:43474"/>
        <dbReference type="ChEBI" id="CHEBI:456216"/>
        <dbReference type="EC" id="7.1.2.2"/>
    </reaction>
</comment>
<evidence type="ECO:0000256" key="12">
    <source>
        <dbReference type="HAMAP-Rule" id="MF_01347"/>
    </source>
</evidence>
<dbReference type="InterPro" id="IPR003593">
    <property type="entry name" value="AAA+_ATPase"/>
</dbReference>
<keyword evidence="3 12" id="KW-0813">Transport</keyword>
<gene>
    <name evidence="12" type="primary">atpD</name>
    <name evidence="15" type="ORF">GOB84_02545</name>
</gene>
<evidence type="ECO:0000256" key="13">
    <source>
        <dbReference type="SAM" id="MobiDB-lite"/>
    </source>
</evidence>
<dbReference type="NCBIfam" id="TIGR01039">
    <property type="entry name" value="atpD"/>
    <property type="match status" value="1"/>
</dbReference>
<feature type="domain" description="AAA+ ATPase" evidence="14">
    <location>
        <begin position="158"/>
        <end position="343"/>
    </location>
</feature>
<dbReference type="InterPro" id="IPR005722">
    <property type="entry name" value="ATP_synth_F1_bsu"/>
</dbReference>
<sequence length="495" mass="52770">MVAAGVIAGTQAVPVPDGEIIAVREAVVDVRFPAGRLPEISSALIVGRDNAEPLILEVHSHPDPRTVRTVALSSTSGLARHTSVRATGASVCVPVGDAVVGRLLDVTGIPRDNGPALPPETPRRDIHHPPPAMSVETGSTALFETGVKVLDLLTPMSHGGKAAMFGGAGVGKTVLIMELIHAMAAKYHGLSIFAGVGERTREGHEMLTDMRGSGVIDHTVLVYGQMNEPPGARWRVPMTALTMAEYFRDTQHRNVLLLMDNIYRFVQAGSELSSLLGRLPSRVGYQPTLATEVGEVEERIASVAGTAVTAIQTVYVPADDFTDPAVTTIATHMDSQIVLSRQLAAQGFYPAIDPLASSSVLLDPLVVGEEHCDIAGQVREALARLKSLQDVIALLGVEELGTEDRRIVIRARRLQRFLSQPFSVTQKFTGQPGRSVSRADTLAGCRAILAGETDDWAESSLYMVGNLEDARQKEQTARQAGASHRSASEKGKGTS</sequence>
<accession>A0ABX0K4Z7</accession>
<dbReference type="SUPFAM" id="SSF47917">
    <property type="entry name" value="C-terminal domain of alpha and beta subunits of F1 ATP synthase"/>
    <property type="match status" value="1"/>
</dbReference>
<feature type="compositionally biased region" description="Basic and acidic residues" evidence="13">
    <location>
        <begin position="486"/>
        <end position="495"/>
    </location>
</feature>
<dbReference type="InterPro" id="IPR020003">
    <property type="entry name" value="ATPase_a/bsu_AS"/>
</dbReference>
<evidence type="ECO:0000256" key="10">
    <source>
        <dbReference type="ARBA" id="ARBA00023196"/>
    </source>
</evidence>
<dbReference type="SMART" id="SM00382">
    <property type="entry name" value="AAA"/>
    <property type="match status" value="1"/>
</dbReference>
<keyword evidence="6 12" id="KW-0067">ATP-binding</keyword>
<keyword evidence="8 12" id="KW-0406">Ion transport</keyword>
<dbReference type="InterPro" id="IPR055190">
    <property type="entry name" value="ATP-synt_VA_C"/>
</dbReference>
<name>A0ABX0K4Z7_9PROT</name>
<dbReference type="SUPFAM" id="SSF50615">
    <property type="entry name" value="N-terminal domain of alpha and beta subunits of F1 ATP synthase"/>
    <property type="match status" value="1"/>
</dbReference>
<evidence type="ECO:0000313" key="16">
    <source>
        <dbReference type="Proteomes" id="UP000615326"/>
    </source>
</evidence>
<dbReference type="PANTHER" id="PTHR15184:SF71">
    <property type="entry name" value="ATP SYNTHASE SUBUNIT BETA, MITOCHONDRIAL"/>
    <property type="match status" value="1"/>
</dbReference>
<dbReference type="Proteomes" id="UP000615326">
    <property type="component" value="Unassembled WGS sequence"/>
</dbReference>
<dbReference type="CDD" id="cd18110">
    <property type="entry name" value="ATP-synt_F1_beta_C"/>
    <property type="match status" value="1"/>
</dbReference>
<dbReference type="Pfam" id="PF02874">
    <property type="entry name" value="ATP-synt_ab_N"/>
    <property type="match status" value="1"/>
</dbReference>
<evidence type="ECO:0000256" key="8">
    <source>
        <dbReference type="ARBA" id="ARBA00023065"/>
    </source>
</evidence>
<dbReference type="SUPFAM" id="SSF52540">
    <property type="entry name" value="P-loop containing nucleoside triphosphate hydrolases"/>
    <property type="match status" value="1"/>
</dbReference>